<evidence type="ECO:0000259" key="5">
    <source>
        <dbReference type="PROSITE" id="PS50887"/>
    </source>
</evidence>
<dbReference type="InterPro" id="IPR000160">
    <property type="entry name" value="GGDEF_dom"/>
</dbReference>
<feature type="transmembrane region" description="Helical" evidence="4">
    <location>
        <begin position="38"/>
        <end position="57"/>
    </location>
</feature>
<evidence type="ECO:0000256" key="1">
    <source>
        <dbReference type="ARBA" id="ARBA00012528"/>
    </source>
</evidence>
<dbReference type="GO" id="GO:0043709">
    <property type="term" value="P:cell adhesion involved in single-species biofilm formation"/>
    <property type="evidence" value="ECO:0007669"/>
    <property type="project" value="TreeGrafter"/>
</dbReference>
<gene>
    <name evidence="6" type="ORF">MJ923_09545</name>
</gene>
<dbReference type="PANTHER" id="PTHR45138:SF9">
    <property type="entry name" value="DIGUANYLATE CYCLASE DGCM-RELATED"/>
    <property type="match status" value="1"/>
</dbReference>
<evidence type="ECO:0000313" key="7">
    <source>
        <dbReference type="Proteomes" id="UP001297581"/>
    </source>
</evidence>
<dbReference type="InterPro" id="IPR029787">
    <property type="entry name" value="Nucleotide_cyclase"/>
</dbReference>
<feature type="transmembrane region" description="Helical" evidence="4">
    <location>
        <begin position="12"/>
        <end position="32"/>
    </location>
</feature>
<dbReference type="AlphaFoldDB" id="A0AAJ1BII9"/>
<feature type="region of interest" description="Disordered" evidence="3">
    <location>
        <begin position="343"/>
        <end position="362"/>
    </location>
</feature>
<proteinExistence type="predicted"/>
<keyword evidence="4" id="KW-0812">Transmembrane</keyword>
<evidence type="ECO:0000256" key="3">
    <source>
        <dbReference type="SAM" id="MobiDB-lite"/>
    </source>
</evidence>
<dbReference type="InterPro" id="IPR050469">
    <property type="entry name" value="Diguanylate_Cyclase"/>
</dbReference>
<dbReference type="RefSeq" id="WP_240590856.1">
    <property type="nucleotide sequence ID" value="NZ_JAKUDL010000002.1"/>
</dbReference>
<dbReference type="Pfam" id="PF00990">
    <property type="entry name" value="GGDEF"/>
    <property type="match status" value="2"/>
</dbReference>
<dbReference type="EMBL" id="JAKUDL010000002">
    <property type="protein sequence ID" value="MCH4294542.1"/>
    <property type="molecule type" value="Genomic_DNA"/>
</dbReference>
<dbReference type="GO" id="GO:0005886">
    <property type="term" value="C:plasma membrane"/>
    <property type="evidence" value="ECO:0007669"/>
    <property type="project" value="TreeGrafter"/>
</dbReference>
<dbReference type="InterPro" id="IPR043128">
    <property type="entry name" value="Rev_trsase/Diguanyl_cyclase"/>
</dbReference>
<name>A0AAJ1BII9_9GAMM</name>
<keyword evidence="4" id="KW-1133">Transmembrane helix</keyword>
<organism evidence="6 7">
    <name type="scientific">Shewanella zhuhaiensis</name>
    <dbReference type="NCBI Taxonomy" id="2919576"/>
    <lineage>
        <taxon>Bacteria</taxon>
        <taxon>Pseudomonadati</taxon>
        <taxon>Pseudomonadota</taxon>
        <taxon>Gammaproteobacteria</taxon>
        <taxon>Alteromonadales</taxon>
        <taxon>Shewanellaceae</taxon>
        <taxon>Shewanella</taxon>
    </lineage>
</organism>
<evidence type="ECO:0000256" key="4">
    <source>
        <dbReference type="SAM" id="Phobius"/>
    </source>
</evidence>
<dbReference type="Proteomes" id="UP001297581">
    <property type="component" value="Unassembled WGS sequence"/>
</dbReference>
<dbReference type="SUPFAM" id="SSF55073">
    <property type="entry name" value="Nucleotide cyclase"/>
    <property type="match status" value="1"/>
</dbReference>
<feature type="transmembrane region" description="Helical" evidence="4">
    <location>
        <begin position="98"/>
        <end position="120"/>
    </location>
</feature>
<dbReference type="PROSITE" id="PS50887">
    <property type="entry name" value="GGDEF"/>
    <property type="match status" value="1"/>
</dbReference>
<feature type="domain" description="GGDEF" evidence="5">
    <location>
        <begin position="189"/>
        <end position="344"/>
    </location>
</feature>
<keyword evidence="4" id="KW-0472">Membrane</keyword>
<protein>
    <recommendedName>
        <fullName evidence="1">diguanylate cyclase</fullName>
        <ecNumber evidence="1">2.7.7.65</ecNumber>
    </recommendedName>
</protein>
<comment type="catalytic activity">
    <reaction evidence="2">
        <text>2 GTP = 3',3'-c-di-GMP + 2 diphosphate</text>
        <dbReference type="Rhea" id="RHEA:24898"/>
        <dbReference type="ChEBI" id="CHEBI:33019"/>
        <dbReference type="ChEBI" id="CHEBI:37565"/>
        <dbReference type="ChEBI" id="CHEBI:58805"/>
        <dbReference type="EC" id="2.7.7.65"/>
    </reaction>
</comment>
<evidence type="ECO:0000313" key="6">
    <source>
        <dbReference type="EMBL" id="MCH4294542.1"/>
    </source>
</evidence>
<dbReference type="PANTHER" id="PTHR45138">
    <property type="entry name" value="REGULATORY COMPONENTS OF SENSORY TRANSDUCTION SYSTEM"/>
    <property type="match status" value="1"/>
</dbReference>
<sequence>MHRVRHIPKPAALLFHIVAMLTLLLYGSYRLYLGDWMLVAIYGLSLLPLGLSFSKELKSVSSPFNRRVTLLMVSIGIAATSLEIGYAGLIFIFPTVFIYFFLFPITEAFVLSMLFGALTLACGAQIEPVDVIVRFAVAGVNCVIFGAVFAYIVSNQRNALVTMAVTDTLTGLFNRKKLTGDLEEMTLGPGAALMLIDVDHFKRINDEAGHQEGDRVLAEMGRLIRASMPANALAYRFGGEEFLLLFPDPLLAQATCQKLQIGLKRLTLPDCLQCKVPPVQHPPRQAANDEAESDLIAQKQSVTCSMGLAFKEPAEDIESWLKRADAALYRAKDEGRNRLCLAESSVTDKPFAPEPSAPEPSTAAIASGLEPALGADRVQSR</sequence>
<dbReference type="CDD" id="cd01949">
    <property type="entry name" value="GGDEF"/>
    <property type="match status" value="1"/>
</dbReference>
<dbReference type="GO" id="GO:1902201">
    <property type="term" value="P:negative regulation of bacterial-type flagellum-dependent cell motility"/>
    <property type="evidence" value="ECO:0007669"/>
    <property type="project" value="TreeGrafter"/>
</dbReference>
<feature type="transmembrane region" description="Helical" evidence="4">
    <location>
        <begin position="132"/>
        <end position="153"/>
    </location>
</feature>
<evidence type="ECO:0000256" key="2">
    <source>
        <dbReference type="ARBA" id="ARBA00034247"/>
    </source>
</evidence>
<keyword evidence="7" id="KW-1185">Reference proteome</keyword>
<reference evidence="6 7" key="1">
    <citation type="submission" date="2022-02" db="EMBL/GenBank/DDBJ databases">
        <title>The genome sequence of Shewanella sp. 3B26.</title>
        <authorList>
            <person name="Du J."/>
        </authorList>
    </citation>
    <scope>NUCLEOTIDE SEQUENCE [LARGE SCALE GENOMIC DNA]</scope>
    <source>
        <strain evidence="6 7">3B26</strain>
    </source>
</reference>
<feature type="transmembrane region" description="Helical" evidence="4">
    <location>
        <begin position="69"/>
        <end position="92"/>
    </location>
</feature>
<dbReference type="GO" id="GO:0052621">
    <property type="term" value="F:diguanylate cyclase activity"/>
    <property type="evidence" value="ECO:0007669"/>
    <property type="project" value="UniProtKB-EC"/>
</dbReference>
<dbReference type="SMART" id="SM00267">
    <property type="entry name" value="GGDEF"/>
    <property type="match status" value="1"/>
</dbReference>
<dbReference type="NCBIfam" id="TIGR00254">
    <property type="entry name" value="GGDEF"/>
    <property type="match status" value="1"/>
</dbReference>
<dbReference type="Gene3D" id="3.30.70.270">
    <property type="match status" value="1"/>
</dbReference>
<comment type="caution">
    <text evidence="6">The sequence shown here is derived from an EMBL/GenBank/DDBJ whole genome shotgun (WGS) entry which is preliminary data.</text>
</comment>
<dbReference type="EC" id="2.7.7.65" evidence="1"/>
<accession>A0AAJ1BII9</accession>